<name>A0AAP0BLI6_9ASPA</name>
<comment type="caution">
    <text evidence="1">The sequence shown here is derived from an EMBL/GenBank/DDBJ whole genome shotgun (WGS) entry which is preliminary data.</text>
</comment>
<dbReference type="AlphaFoldDB" id="A0AAP0BLI6"/>
<accession>A0AAP0BLI6</accession>
<sequence length="120" mass="14237">MDSRIRIKLDVYYEPNYSERFQEEYCGYDRGSKHDGSRDDQRCKNNMYEVLHPEGHLESNNNMSCLHYDGNINARNLRQLHQGFNHGEVQGHLIKALILKMLIHLEKSKEEWSLLDVVEM</sequence>
<reference evidence="1 2" key="1">
    <citation type="journal article" date="2022" name="Nat. Plants">
        <title>Genomes of leafy and leafless Platanthera orchids illuminate the evolution of mycoheterotrophy.</title>
        <authorList>
            <person name="Li M.H."/>
            <person name="Liu K.W."/>
            <person name="Li Z."/>
            <person name="Lu H.C."/>
            <person name="Ye Q.L."/>
            <person name="Zhang D."/>
            <person name="Wang J.Y."/>
            <person name="Li Y.F."/>
            <person name="Zhong Z.M."/>
            <person name="Liu X."/>
            <person name="Yu X."/>
            <person name="Liu D.K."/>
            <person name="Tu X.D."/>
            <person name="Liu B."/>
            <person name="Hao Y."/>
            <person name="Liao X.Y."/>
            <person name="Jiang Y.T."/>
            <person name="Sun W.H."/>
            <person name="Chen J."/>
            <person name="Chen Y.Q."/>
            <person name="Ai Y."/>
            <person name="Zhai J.W."/>
            <person name="Wu S.S."/>
            <person name="Zhou Z."/>
            <person name="Hsiao Y.Y."/>
            <person name="Wu W.L."/>
            <person name="Chen Y.Y."/>
            <person name="Lin Y.F."/>
            <person name="Hsu J.L."/>
            <person name="Li C.Y."/>
            <person name="Wang Z.W."/>
            <person name="Zhao X."/>
            <person name="Zhong W.Y."/>
            <person name="Ma X.K."/>
            <person name="Ma L."/>
            <person name="Huang J."/>
            <person name="Chen G.Z."/>
            <person name="Huang M.Z."/>
            <person name="Huang L."/>
            <person name="Peng D.H."/>
            <person name="Luo Y.B."/>
            <person name="Zou S.Q."/>
            <person name="Chen S.P."/>
            <person name="Lan S."/>
            <person name="Tsai W.C."/>
            <person name="Van de Peer Y."/>
            <person name="Liu Z.J."/>
        </authorList>
    </citation>
    <scope>NUCLEOTIDE SEQUENCE [LARGE SCALE GENOMIC DNA]</scope>
    <source>
        <strain evidence="1">Lor287</strain>
    </source>
</reference>
<gene>
    <name evidence="1" type="ORF">KSP39_PZI008740</name>
</gene>
<evidence type="ECO:0000313" key="1">
    <source>
        <dbReference type="EMBL" id="KAK8942638.1"/>
    </source>
</evidence>
<dbReference type="Proteomes" id="UP001418222">
    <property type="component" value="Unassembled WGS sequence"/>
</dbReference>
<organism evidence="1 2">
    <name type="scientific">Platanthera zijinensis</name>
    <dbReference type="NCBI Taxonomy" id="2320716"/>
    <lineage>
        <taxon>Eukaryota</taxon>
        <taxon>Viridiplantae</taxon>
        <taxon>Streptophyta</taxon>
        <taxon>Embryophyta</taxon>
        <taxon>Tracheophyta</taxon>
        <taxon>Spermatophyta</taxon>
        <taxon>Magnoliopsida</taxon>
        <taxon>Liliopsida</taxon>
        <taxon>Asparagales</taxon>
        <taxon>Orchidaceae</taxon>
        <taxon>Orchidoideae</taxon>
        <taxon>Orchideae</taxon>
        <taxon>Orchidinae</taxon>
        <taxon>Platanthera</taxon>
    </lineage>
</organism>
<dbReference type="EMBL" id="JBBWWQ010000007">
    <property type="protein sequence ID" value="KAK8942638.1"/>
    <property type="molecule type" value="Genomic_DNA"/>
</dbReference>
<protein>
    <submittedName>
        <fullName evidence="1">Uncharacterized protein</fullName>
    </submittedName>
</protein>
<evidence type="ECO:0000313" key="2">
    <source>
        <dbReference type="Proteomes" id="UP001418222"/>
    </source>
</evidence>
<keyword evidence="2" id="KW-1185">Reference proteome</keyword>
<proteinExistence type="predicted"/>